<reference evidence="2 3" key="1">
    <citation type="submission" date="2024-07" db="EMBL/GenBank/DDBJ databases">
        <title>Novel bacterial strain Erwinia sp. OPT-41 promoting growth of various crops.</title>
        <authorList>
            <person name="Egorshina A."/>
            <person name="Lukyantsev M.A."/>
            <person name="Golubev S.N."/>
            <person name="Muratova A.Y."/>
            <person name="Bulygina E.A."/>
        </authorList>
    </citation>
    <scope>NUCLEOTIDE SEQUENCE [LARGE SCALE GENOMIC DNA]</scope>
    <source>
        <strain evidence="2 3">OPT-41</strain>
    </source>
</reference>
<sequence length="117" mass="12982">MKITNAILFLSVFSFNVNAAFTEAEIKQLEEINKSSVVKKERAKAALGATTEKTIAHFPEQSASITALKKSWEETIKKKCRLLTSASRNSDAEIAAENLCLAEEYAKAATFFDELNY</sequence>
<evidence type="ECO:0000313" key="3">
    <source>
        <dbReference type="Proteomes" id="UP001605250"/>
    </source>
</evidence>
<keyword evidence="1" id="KW-0732">Signal</keyword>
<name>A0ABW7CPM1_9GAMM</name>
<protein>
    <recommendedName>
        <fullName evidence="4">Lysozyme inhibitor LprI N-terminal domain-containing protein</fullName>
    </recommendedName>
</protein>
<keyword evidence="3" id="KW-1185">Reference proteome</keyword>
<feature type="chain" id="PRO_5045852360" description="Lysozyme inhibitor LprI N-terminal domain-containing protein" evidence="1">
    <location>
        <begin position="20"/>
        <end position="117"/>
    </location>
</feature>
<gene>
    <name evidence="2" type="ORF">AB3U87_16875</name>
</gene>
<evidence type="ECO:0000256" key="1">
    <source>
        <dbReference type="SAM" id="SignalP"/>
    </source>
</evidence>
<feature type="signal peptide" evidence="1">
    <location>
        <begin position="1"/>
        <end position="19"/>
    </location>
</feature>
<evidence type="ECO:0000313" key="2">
    <source>
        <dbReference type="EMBL" id="MFG6078032.1"/>
    </source>
</evidence>
<organism evidence="2 3">
    <name type="scientific">Erwinia plantamica</name>
    <dbReference type="NCBI Taxonomy" id="3237104"/>
    <lineage>
        <taxon>Bacteria</taxon>
        <taxon>Pseudomonadati</taxon>
        <taxon>Pseudomonadota</taxon>
        <taxon>Gammaproteobacteria</taxon>
        <taxon>Enterobacterales</taxon>
        <taxon>Erwiniaceae</taxon>
        <taxon>Erwinia</taxon>
    </lineage>
</organism>
<dbReference type="Proteomes" id="UP001605250">
    <property type="component" value="Unassembled WGS sequence"/>
</dbReference>
<dbReference type="RefSeq" id="WP_125289894.1">
    <property type="nucleotide sequence ID" value="NZ_JBGCUC010000016.1"/>
</dbReference>
<comment type="caution">
    <text evidence="2">The sequence shown here is derived from an EMBL/GenBank/DDBJ whole genome shotgun (WGS) entry which is preliminary data.</text>
</comment>
<proteinExistence type="predicted"/>
<evidence type="ECO:0008006" key="4">
    <source>
        <dbReference type="Google" id="ProtNLM"/>
    </source>
</evidence>
<dbReference type="EMBL" id="JBGCUC010000016">
    <property type="protein sequence ID" value="MFG6078032.1"/>
    <property type="molecule type" value="Genomic_DNA"/>
</dbReference>
<accession>A0ABW7CPM1</accession>